<feature type="domain" description="F-box" evidence="2">
    <location>
        <begin position="77"/>
        <end position="116"/>
    </location>
</feature>
<keyword evidence="4" id="KW-1185">Reference proteome</keyword>
<dbReference type="Pfam" id="PF12937">
    <property type="entry name" value="F-box-like"/>
    <property type="match status" value="1"/>
</dbReference>
<feature type="region of interest" description="Disordered" evidence="1">
    <location>
        <begin position="45"/>
        <end position="64"/>
    </location>
</feature>
<sequence length="277" mass="32268">MAGSVEFDFQEMYEKEESKPLSPSQSSSRGSVVLEAEEVEMKWMKRKKKMRKREKGNEEEEQEKVVRKDPLEVLGWELMMMILNKLDARSVALSLLVSRCWYFVASSDRLWTSKCVELWLGKAHIPRLSQVRGLSKLAAYSSSIMDGKRSRITKDDMCDHAWEFHYQKAAPEYWRDLDPYWKGTGPLMRRYFHPDGSQTADSDDNLWGGHESCYSIVTSFVGEGMIREHYVRINRWPQMFVSRKDNWGWELANNLYFYSSVPDAYKEGGTGPLSLVI</sequence>
<feature type="region of interest" description="Disordered" evidence="1">
    <location>
        <begin position="13"/>
        <end position="33"/>
    </location>
</feature>
<evidence type="ECO:0000313" key="3">
    <source>
        <dbReference type="EMBL" id="KAF5738531.1"/>
    </source>
</evidence>
<gene>
    <name evidence="3" type="ORF">HS088_TW13G01431</name>
</gene>
<organism evidence="3 4">
    <name type="scientific">Tripterygium wilfordii</name>
    <name type="common">Thunder God vine</name>
    <dbReference type="NCBI Taxonomy" id="458696"/>
    <lineage>
        <taxon>Eukaryota</taxon>
        <taxon>Viridiplantae</taxon>
        <taxon>Streptophyta</taxon>
        <taxon>Embryophyta</taxon>
        <taxon>Tracheophyta</taxon>
        <taxon>Spermatophyta</taxon>
        <taxon>Magnoliopsida</taxon>
        <taxon>eudicotyledons</taxon>
        <taxon>Gunneridae</taxon>
        <taxon>Pentapetalae</taxon>
        <taxon>rosids</taxon>
        <taxon>fabids</taxon>
        <taxon>Celastrales</taxon>
        <taxon>Celastraceae</taxon>
        <taxon>Tripterygium</taxon>
    </lineage>
</organism>
<evidence type="ECO:0000256" key="1">
    <source>
        <dbReference type="SAM" id="MobiDB-lite"/>
    </source>
</evidence>
<feature type="compositionally biased region" description="Low complexity" evidence="1">
    <location>
        <begin position="20"/>
        <end position="33"/>
    </location>
</feature>
<dbReference type="SUPFAM" id="SSF81383">
    <property type="entry name" value="F-box domain"/>
    <property type="match status" value="1"/>
</dbReference>
<evidence type="ECO:0000313" key="4">
    <source>
        <dbReference type="Proteomes" id="UP000593562"/>
    </source>
</evidence>
<evidence type="ECO:0000259" key="2">
    <source>
        <dbReference type="Pfam" id="PF12937"/>
    </source>
</evidence>
<dbReference type="PANTHER" id="PTHR48218:SF3">
    <property type="entry name" value="OS07G0170800 PROTEIN"/>
    <property type="match status" value="1"/>
</dbReference>
<reference evidence="3 4" key="1">
    <citation type="journal article" date="2020" name="Nat. Commun.">
        <title>Genome of Tripterygium wilfordii and identification of cytochrome P450 involved in triptolide biosynthesis.</title>
        <authorList>
            <person name="Tu L."/>
            <person name="Su P."/>
            <person name="Zhang Z."/>
            <person name="Gao L."/>
            <person name="Wang J."/>
            <person name="Hu T."/>
            <person name="Zhou J."/>
            <person name="Zhang Y."/>
            <person name="Zhao Y."/>
            <person name="Liu Y."/>
            <person name="Song Y."/>
            <person name="Tong Y."/>
            <person name="Lu Y."/>
            <person name="Yang J."/>
            <person name="Xu C."/>
            <person name="Jia M."/>
            <person name="Peters R.J."/>
            <person name="Huang L."/>
            <person name="Gao W."/>
        </authorList>
    </citation>
    <scope>NUCLEOTIDE SEQUENCE [LARGE SCALE GENOMIC DNA]</scope>
    <source>
        <strain evidence="4">cv. XIE 37</strain>
        <tissue evidence="3">Leaf</tissue>
    </source>
</reference>
<proteinExistence type="predicted"/>
<dbReference type="Proteomes" id="UP000593562">
    <property type="component" value="Unassembled WGS sequence"/>
</dbReference>
<feature type="compositionally biased region" description="Basic residues" evidence="1">
    <location>
        <begin position="45"/>
        <end position="54"/>
    </location>
</feature>
<dbReference type="Gene3D" id="1.20.1280.50">
    <property type="match status" value="1"/>
</dbReference>
<dbReference type="InterPro" id="IPR036047">
    <property type="entry name" value="F-box-like_dom_sf"/>
</dbReference>
<name>A0A7J7CWQ9_TRIWF</name>
<dbReference type="InParanoid" id="A0A7J7CWQ9"/>
<comment type="caution">
    <text evidence="3">The sequence shown here is derived from an EMBL/GenBank/DDBJ whole genome shotgun (WGS) entry which is preliminary data.</text>
</comment>
<dbReference type="InterPro" id="IPR001810">
    <property type="entry name" value="F-box_dom"/>
</dbReference>
<dbReference type="AlphaFoldDB" id="A0A7J7CWQ9"/>
<accession>A0A7J7CWQ9</accession>
<protein>
    <submittedName>
        <fullName evidence="3">F-box family protein</fullName>
    </submittedName>
</protein>
<dbReference type="EMBL" id="JAAARO010000013">
    <property type="protein sequence ID" value="KAF5738531.1"/>
    <property type="molecule type" value="Genomic_DNA"/>
</dbReference>
<dbReference type="PANTHER" id="PTHR48218">
    <property type="entry name" value="F-BOX DOMAIN CONTAINING PROTEIN"/>
    <property type="match status" value="1"/>
</dbReference>